<dbReference type="Pfam" id="PF02735">
    <property type="entry name" value="Ku"/>
    <property type="match status" value="1"/>
</dbReference>
<organism evidence="4 5">
    <name type="scientific">Flavobacterium sinopsychrotolerans</name>
    <dbReference type="NCBI Taxonomy" id="604089"/>
    <lineage>
        <taxon>Bacteria</taxon>
        <taxon>Pseudomonadati</taxon>
        <taxon>Bacteroidota</taxon>
        <taxon>Flavobacteriia</taxon>
        <taxon>Flavobacteriales</taxon>
        <taxon>Flavobacteriaceae</taxon>
        <taxon>Flavobacterium</taxon>
    </lineage>
</organism>
<proteinExistence type="inferred from homology"/>
<name>A0A1H8LW71_9FLAO</name>
<dbReference type="SMART" id="SM00559">
    <property type="entry name" value="Ku78"/>
    <property type="match status" value="1"/>
</dbReference>
<keyword evidence="2" id="KW-0227">DNA damage</keyword>
<dbReference type="CDD" id="cd00789">
    <property type="entry name" value="KU_like"/>
    <property type="match status" value="1"/>
</dbReference>
<dbReference type="InterPro" id="IPR009187">
    <property type="entry name" value="Prok_Ku"/>
</dbReference>
<dbReference type="GO" id="GO:0003690">
    <property type="term" value="F:double-stranded DNA binding"/>
    <property type="evidence" value="ECO:0007669"/>
    <property type="project" value="UniProtKB-UniRule"/>
</dbReference>
<dbReference type="RefSeq" id="WP_091169250.1">
    <property type="nucleotide sequence ID" value="NZ_CBCSFM010000012.1"/>
</dbReference>
<dbReference type="NCBIfam" id="TIGR02772">
    <property type="entry name" value="Ku_bact"/>
    <property type="match status" value="1"/>
</dbReference>
<gene>
    <name evidence="2" type="primary">ku</name>
    <name evidence="4" type="ORF">SAMN04487942_1709</name>
</gene>
<reference evidence="5" key="1">
    <citation type="submission" date="2016-10" db="EMBL/GenBank/DDBJ databases">
        <authorList>
            <person name="Varghese N."/>
            <person name="Submissions S."/>
        </authorList>
    </citation>
    <scope>NUCLEOTIDE SEQUENCE [LARGE SCALE GENOMIC DNA]</scope>
    <source>
        <strain evidence="5">CGMCC 1.8704</strain>
    </source>
</reference>
<dbReference type="GO" id="GO:0006310">
    <property type="term" value="P:DNA recombination"/>
    <property type="evidence" value="ECO:0007669"/>
    <property type="project" value="UniProtKB-KW"/>
</dbReference>
<evidence type="ECO:0000259" key="3">
    <source>
        <dbReference type="SMART" id="SM00559"/>
    </source>
</evidence>
<evidence type="ECO:0000256" key="1">
    <source>
        <dbReference type="ARBA" id="ARBA00023125"/>
    </source>
</evidence>
<accession>A0A1H8LW71</accession>
<evidence type="ECO:0000313" key="4">
    <source>
        <dbReference type="EMBL" id="SEO09402.1"/>
    </source>
</evidence>
<dbReference type="GO" id="GO:0006303">
    <property type="term" value="P:double-strand break repair via nonhomologous end joining"/>
    <property type="evidence" value="ECO:0007669"/>
    <property type="project" value="UniProtKB-UniRule"/>
</dbReference>
<dbReference type="PANTHER" id="PTHR41251:SF1">
    <property type="entry name" value="NON-HOMOLOGOUS END JOINING PROTEIN KU"/>
    <property type="match status" value="1"/>
</dbReference>
<sequence length="258" mass="29468">MRPIWTGTISFGLINIPVKLFSAVQESSIDLDMLDSKDHANIKFKRVNENTGKEVAYADIVKGFKLETGYVILEEEDFEAADAVKTKMIEIINFVDEREIDSLYYEQPYYLEPEKTAMNAYALLRDALQSSGKVGVTTFVLRNKEGLAILKPYKNVIVLNRIRYSQEINEPSDLKLPPLSKTKSKEMDMANKLVEQLTEKFDIKKYKDTYTDKLLKRIEEKSKGKKITAPKIEIAHKQSDNLMDMLKASLAVKKTKSA</sequence>
<dbReference type="SUPFAM" id="SSF100939">
    <property type="entry name" value="SPOC domain-like"/>
    <property type="match status" value="1"/>
</dbReference>
<evidence type="ECO:0000313" key="5">
    <source>
        <dbReference type="Proteomes" id="UP000198657"/>
    </source>
</evidence>
<dbReference type="Proteomes" id="UP000198657">
    <property type="component" value="Unassembled WGS sequence"/>
</dbReference>
<dbReference type="InterPro" id="IPR006164">
    <property type="entry name" value="DNA_bd_Ku70/Ku80"/>
</dbReference>
<dbReference type="AlphaFoldDB" id="A0A1H8LW71"/>
<keyword evidence="2" id="KW-0233">DNA recombination</keyword>
<feature type="domain" description="Ku" evidence="3">
    <location>
        <begin position="52"/>
        <end position="179"/>
    </location>
</feature>
<comment type="subunit">
    <text evidence="2">Homodimer. Interacts with LigD.</text>
</comment>
<dbReference type="STRING" id="604089.SAMN04487942_1709"/>
<keyword evidence="5" id="KW-1185">Reference proteome</keyword>
<keyword evidence="1 2" id="KW-0238">DNA-binding</keyword>
<keyword evidence="2" id="KW-0234">DNA repair</keyword>
<dbReference type="PIRSF" id="PIRSF006493">
    <property type="entry name" value="Prok_Ku"/>
    <property type="match status" value="1"/>
</dbReference>
<comment type="similarity">
    <text evidence="2">Belongs to the prokaryotic Ku family.</text>
</comment>
<protein>
    <recommendedName>
        <fullName evidence="2">Non-homologous end joining protein Ku</fullName>
    </recommendedName>
</protein>
<comment type="function">
    <text evidence="2">With LigD forms a non-homologous end joining (NHEJ) DNA repair enzyme, which repairs dsDNA breaks with reduced fidelity. Binds linear dsDNA with 5'- and 3'- overhangs but not closed circular dsDNA nor ssDNA. Recruits and stimulates the ligase activity of LigD.</text>
</comment>
<dbReference type="HAMAP" id="MF_01875">
    <property type="entry name" value="Prokaryotic_Ku"/>
    <property type="match status" value="1"/>
</dbReference>
<dbReference type="PANTHER" id="PTHR41251">
    <property type="entry name" value="NON-HOMOLOGOUS END JOINING PROTEIN KU"/>
    <property type="match status" value="1"/>
</dbReference>
<dbReference type="OrthoDB" id="9795084at2"/>
<evidence type="ECO:0000256" key="2">
    <source>
        <dbReference type="HAMAP-Rule" id="MF_01875"/>
    </source>
</evidence>
<dbReference type="Gene3D" id="2.40.290.10">
    <property type="match status" value="1"/>
</dbReference>
<dbReference type="InterPro" id="IPR016194">
    <property type="entry name" value="SPOC-like_C_dom_sf"/>
</dbReference>
<dbReference type="EMBL" id="FODN01000003">
    <property type="protein sequence ID" value="SEO09402.1"/>
    <property type="molecule type" value="Genomic_DNA"/>
</dbReference>